<evidence type="ECO:0000313" key="11">
    <source>
        <dbReference type="EMBL" id="RXH55548.1"/>
    </source>
</evidence>
<feature type="active site" description="Nucleophile" evidence="6">
    <location>
        <position position="479"/>
    </location>
</feature>
<dbReference type="GO" id="GO:0016052">
    <property type="term" value="P:carbohydrate catabolic process"/>
    <property type="evidence" value="ECO:0007669"/>
    <property type="project" value="InterPro"/>
</dbReference>
<gene>
    <name evidence="11" type="ORF">GRAN_2405</name>
</gene>
<dbReference type="InterPro" id="IPR031704">
    <property type="entry name" value="Glyco_hydro_36_N"/>
</dbReference>
<dbReference type="SUPFAM" id="SSF51445">
    <property type="entry name" value="(Trans)glycosidases"/>
    <property type="match status" value="1"/>
</dbReference>
<evidence type="ECO:0000313" key="12">
    <source>
        <dbReference type="Proteomes" id="UP000289437"/>
    </source>
</evidence>
<feature type="binding site" evidence="7">
    <location>
        <position position="549"/>
    </location>
    <ligand>
        <name>substrate</name>
    </ligand>
</feature>
<evidence type="ECO:0000259" key="10">
    <source>
        <dbReference type="Pfam" id="PF16875"/>
    </source>
</evidence>
<dbReference type="InterPro" id="IPR031705">
    <property type="entry name" value="Glyco_hydro_36_C"/>
</dbReference>
<keyword evidence="8" id="KW-0732">Signal</keyword>
<feature type="binding site" evidence="7">
    <location>
        <position position="444"/>
    </location>
    <ligand>
        <name>substrate</name>
    </ligand>
</feature>
<protein>
    <recommendedName>
        <fullName evidence="2 5">Alpha-galactosidase</fullName>
        <ecNumber evidence="2 5">3.2.1.22</ecNumber>
    </recommendedName>
</protein>
<name>A0A4Q0T0S4_9BACT</name>
<dbReference type="PIRSF" id="PIRSF005536">
    <property type="entry name" value="Agal"/>
    <property type="match status" value="1"/>
</dbReference>
<dbReference type="Pfam" id="PF16874">
    <property type="entry name" value="Glyco_hydro_36C"/>
    <property type="match status" value="1"/>
</dbReference>
<dbReference type="PANTHER" id="PTHR43053:SF3">
    <property type="entry name" value="ALPHA-GALACTOSIDASE C-RELATED"/>
    <property type="match status" value="1"/>
</dbReference>
<evidence type="ECO:0000256" key="5">
    <source>
        <dbReference type="PIRNR" id="PIRNR005536"/>
    </source>
</evidence>
<evidence type="ECO:0000256" key="7">
    <source>
        <dbReference type="PIRSR" id="PIRSR005536-2"/>
    </source>
</evidence>
<evidence type="ECO:0000256" key="8">
    <source>
        <dbReference type="SAM" id="SignalP"/>
    </source>
</evidence>
<feature type="chain" id="PRO_5021028248" description="Alpha-galactosidase" evidence="8">
    <location>
        <begin position="22"/>
        <end position="739"/>
    </location>
</feature>
<comment type="similarity">
    <text evidence="5">Belongs to the glycosyl hydrolase.</text>
</comment>
<feature type="active site" description="Proton donor" evidence="6">
    <location>
        <position position="549"/>
    </location>
</feature>
<dbReference type="GO" id="GO:0004557">
    <property type="term" value="F:alpha-galactosidase activity"/>
    <property type="evidence" value="ECO:0007669"/>
    <property type="project" value="UniProtKB-UniRule"/>
</dbReference>
<dbReference type="FunFam" id="3.20.20.70:FF:000118">
    <property type="entry name" value="Alpha-galactosidase"/>
    <property type="match status" value="1"/>
</dbReference>
<dbReference type="Pfam" id="PF02065">
    <property type="entry name" value="Melibiase"/>
    <property type="match status" value="1"/>
</dbReference>
<accession>A0A4Q0T0S4</accession>
<dbReference type="Gene3D" id="2.60.40.1180">
    <property type="entry name" value="Golgi alpha-mannosidase II"/>
    <property type="match status" value="1"/>
</dbReference>
<evidence type="ECO:0000256" key="3">
    <source>
        <dbReference type="ARBA" id="ARBA00022801"/>
    </source>
</evidence>
<keyword evidence="12" id="KW-1185">Reference proteome</keyword>
<keyword evidence="3 5" id="KW-0378">Hydrolase</keyword>
<feature type="binding site" evidence="7">
    <location>
        <begin position="477"/>
        <end position="481"/>
    </location>
    <ligand>
        <name>substrate</name>
    </ligand>
</feature>
<dbReference type="Gene3D" id="3.20.20.70">
    <property type="entry name" value="Aldolase class I"/>
    <property type="match status" value="1"/>
</dbReference>
<comment type="catalytic activity">
    <reaction evidence="1 5">
        <text>Hydrolysis of terminal, non-reducing alpha-D-galactose residues in alpha-D-galactosides, including galactose oligosaccharides, galactomannans and galactolipids.</text>
        <dbReference type="EC" id="3.2.1.22"/>
    </reaction>
</comment>
<dbReference type="InterPro" id="IPR038417">
    <property type="entry name" value="Alpga-gal_N_sf"/>
</dbReference>
<dbReference type="InterPro" id="IPR050985">
    <property type="entry name" value="Alpha-glycosidase_related"/>
</dbReference>
<dbReference type="EC" id="3.2.1.22" evidence="2 5"/>
<evidence type="ECO:0000256" key="4">
    <source>
        <dbReference type="ARBA" id="ARBA00023295"/>
    </source>
</evidence>
<dbReference type="InterPro" id="IPR017853">
    <property type="entry name" value="GH"/>
</dbReference>
<feature type="domain" description="Glycosyl hydrolase family 36 N-terminal" evidence="10">
    <location>
        <begin position="52"/>
        <end position="286"/>
    </location>
</feature>
<dbReference type="AlphaFoldDB" id="A0A4Q0T0S4"/>
<dbReference type="PANTHER" id="PTHR43053">
    <property type="entry name" value="GLYCOSIDASE FAMILY 31"/>
    <property type="match status" value="1"/>
</dbReference>
<dbReference type="InterPro" id="IPR013780">
    <property type="entry name" value="Glyco_hydro_b"/>
</dbReference>
<dbReference type="EMBL" id="RDSM01000002">
    <property type="protein sequence ID" value="RXH55548.1"/>
    <property type="molecule type" value="Genomic_DNA"/>
</dbReference>
<reference evidence="11 12" key="1">
    <citation type="submission" date="2018-11" db="EMBL/GenBank/DDBJ databases">
        <authorList>
            <person name="Mardanov A.V."/>
            <person name="Ravin N.V."/>
            <person name="Dedysh S.N."/>
        </authorList>
    </citation>
    <scope>NUCLEOTIDE SEQUENCE [LARGE SCALE GENOMIC DNA]</scope>
    <source>
        <strain evidence="11 12">AF10</strain>
    </source>
</reference>
<organism evidence="11 12">
    <name type="scientific">Granulicella sibirica</name>
    <dbReference type="NCBI Taxonomy" id="2479048"/>
    <lineage>
        <taxon>Bacteria</taxon>
        <taxon>Pseudomonadati</taxon>
        <taxon>Acidobacteriota</taxon>
        <taxon>Terriglobia</taxon>
        <taxon>Terriglobales</taxon>
        <taxon>Acidobacteriaceae</taxon>
        <taxon>Granulicella</taxon>
    </lineage>
</organism>
<dbReference type="Proteomes" id="UP000289437">
    <property type="component" value="Unassembled WGS sequence"/>
</dbReference>
<sequence>MHRQVCFSLLSAAFLSLPAFSQSAIRYDATAHVWQMSAGEMTYAVGVNDQHALQTIYWGPRLDPKAALPAPKSLPETASFDPPIATTPLEYAGWGGGLPTQPALKISFPDGNRSLILDYLDTKQTSGPDGEQLEITLRDRLAEVYVHLFYKVYPQGILARWSQIENRTKATITVEQAASATLNLPPSSHYEMKSLHGRWGAEWQVQTEPVQQGHTVLESRRGSTSHQTNPWFAIGRTGETTEADGPVWFGELGWSGSWQIDVEQTESHRVKITGGYNPFDFAYPLAQGQSLTTPIFYTGYTSKGNGEASRILHKFQREQILPGFPRPKLRPIIYNSWEATEFNVNEAGQLALAEKAASIGVERMVIDDGWFGQRATDHAGLGDWYVNQTKFPHGLKPVIDRVHQLGMDFGIWVEPEAVNPDSDLYRKHPDWAMNFPGRPRTEARTQLMLNLAREDVKQYVLGFLDKLVTENDIAFLKWDYNRNWSEPGWDAMPLAEQKEIYVRYTDNLYWVLTELRKKHPKLEIESCSGGGGRVDLGILKLTEEVWPSDNTDALDRLDIQNGFSQAYTPGVMVAWVTDVPNYLDKRVIPLQFRFLVAMGGALGIGSDVTKWTAEETALATRLVAFYKTIRPTVQEGSLYRLIAPEGSEQSAVEYVAKDGHQAILFAYLHSQHYGQPFQTLHAQGLDPAAMYQIKPLDPAKAPTLPAQMTGSELMGVGLQLRLGGDYDSTAVVLEKTSAK</sequence>
<dbReference type="Gene3D" id="2.70.98.60">
    <property type="entry name" value="alpha-galactosidase from lactobacil brevis"/>
    <property type="match status" value="1"/>
</dbReference>
<proteinExistence type="inferred from homology"/>
<keyword evidence="4 5" id="KW-0326">Glycosidase</keyword>
<dbReference type="InterPro" id="IPR002252">
    <property type="entry name" value="Glyco_hydro_36"/>
</dbReference>
<evidence type="ECO:0000256" key="1">
    <source>
        <dbReference type="ARBA" id="ARBA00001255"/>
    </source>
</evidence>
<feature type="binding site" evidence="7">
    <location>
        <position position="199"/>
    </location>
    <ligand>
        <name>substrate</name>
    </ligand>
</feature>
<evidence type="ECO:0000256" key="2">
    <source>
        <dbReference type="ARBA" id="ARBA00012755"/>
    </source>
</evidence>
<dbReference type="CDD" id="cd14791">
    <property type="entry name" value="GH36"/>
    <property type="match status" value="1"/>
</dbReference>
<dbReference type="InterPro" id="IPR013785">
    <property type="entry name" value="Aldolase_TIM"/>
</dbReference>
<feature type="binding site" evidence="7">
    <location>
        <begin position="367"/>
        <end position="368"/>
    </location>
    <ligand>
        <name>substrate</name>
    </ligand>
</feature>
<dbReference type="RefSeq" id="WP_241654514.1">
    <property type="nucleotide sequence ID" value="NZ_RDSM01000002.1"/>
</dbReference>
<feature type="signal peptide" evidence="8">
    <location>
        <begin position="1"/>
        <end position="21"/>
    </location>
</feature>
<dbReference type="Pfam" id="PF16875">
    <property type="entry name" value="Glyco_hydro_36N"/>
    <property type="match status" value="1"/>
</dbReference>
<evidence type="ECO:0000256" key="6">
    <source>
        <dbReference type="PIRSR" id="PIRSR005536-1"/>
    </source>
</evidence>
<feature type="binding site" evidence="7">
    <location>
        <position position="527"/>
    </location>
    <ligand>
        <name>substrate</name>
    </ligand>
</feature>
<evidence type="ECO:0000259" key="9">
    <source>
        <dbReference type="Pfam" id="PF16874"/>
    </source>
</evidence>
<feature type="domain" description="Glycosyl hydrolase family 36 C-terminal" evidence="9">
    <location>
        <begin position="650"/>
        <end position="733"/>
    </location>
</feature>
<reference evidence="12" key="2">
    <citation type="submission" date="2019-02" db="EMBL/GenBank/DDBJ databases">
        <title>Granulicella sibirica sp. nov., a psychrotolerant acidobacterium isolated from an organic soil layer in forested tundra, West Siberia.</title>
        <authorList>
            <person name="Oshkin I.Y."/>
            <person name="Kulichevskaya I.S."/>
            <person name="Rijpstra W.I.C."/>
            <person name="Sinninghe Damste J.S."/>
            <person name="Rakitin A.L."/>
            <person name="Ravin N.V."/>
            <person name="Dedysh S.N."/>
        </authorList>
    </citation>
    <scope>NUCLEOTIDE SEQUENCE [LARGE SCALE GENOMIC DNA]</scope>
    <source>
        <strain evidence="12">AF10</strain>
    </source>
</reference>
<comment type="caution">
    <text evidence="11">The sequence shown here is derived from an EMBL/GenBank/DDBJ whole genome shotgun (WGS) entry which is preliminary data.</text>
</comment>
<dbReference type="PRINTS" id="PR00743">
    <property type="entry name" value="GLHYDRLASE36"/>
</dbReference>